<keyword evidence="1" id="KW-1133">Transmembrane helix</keyword>
<dbReference type="AlphaFoldDB" id="A0A975IUA1"/>
<dbReference type="RefSeq" id="WP_211937640.1">
    <property type="nucleotide sequence ID" value="NZ_CP073078.1"/>
</dbReference>
<evidence type="ECO:0008006" key="4">
    <source>
        <dbReference type="Google" id="ProtNLM"/>
    </source>
</evidence>
<name>A0A975IUA1_9CAUL</name>
<evidence type="ECO:0000256" key="1">
    <source>
        <dbReference type="SAM" id="Phobius"/>
    </source>
</evidence>
<proteinExistence type="predicted"/>
<evidence type="ECO:0000313" key="2">
    <source>
        <dbReference type="EMBL" id="QUD87588.1"/>
    </source>
</evidence>
<gene>
    <name evidence="2" type="ORF">KCG34_21460</name>
</gene>
<feature type="transmembrane region" description="Helical" evidence="1">
    <location>
        <begin position="50"/>
        <end position="72"/>
    </location>
</feature>
<organism evidence="2 3">
    <name type="scientific">Phenylobacterium montanum</name>
    <dbReference type="NCBI Taxonomy" id="2823693"/>
    <lineage>
        <taxon>Bacteria</taxon>
        <taxon>Pseudomonadati</taxon>
        <taxon>Pseudomonadota</taxon>
        <taxon>Alphaproteobacteria</taxon>
        <taxon>Caulobacterales</taxon>
        <taxon>Caulobacteraceae</taxon>
        <taxon>Phenylobacterium</taxon>
    </lineage>
</organism>
<dbReference type="KEGG" id="caul:KCG34_21460"/>
<keyword evidence="3" id="KW-1185">Reference proteome</keyword>
<sequence>MSSAARTILALLSAGSGAMLIFVGGFIWWAEPTPAYRLTSEYRLWHTWGSGLFIAAGALLICASAAICILQLSIRKSN</sequence>
<keyword evidence="1" id="KW-0812">Transmembrane</keyword>
<keyword evidence="1" id="KW-0472">Membrane</keyword>
<reference evidence="2" key="1">
    <citation type="submission" date="2021-04" db="EMBL/GenBank/DDBJ databases">
        <title>The complete genome sequence of Caulobacter sp. S6.</title>
        <authorList>
            <person name="Tang Y."/>
            <person name="Ouyang W."/>
            <person name="Liu Q."/>
            <person name="Huang B."/>
            <person name="Guo Z."/>
            <person name="Lei P."/>
        </authorList>
    </citation>
    <scope>NUCLEOTIDE SEQUENCE</scope>
    <source>
        <strain evidence="2">S6</strain>
    </source>
</reference>
<feature type="transmembrane region" description="Helical" evidence="1">
    <location>
        <begin position="7"/>
        <end position="30"/>
    </location>
</feature>
<accession>A0A975IUA1</accession>
<evidence type="ECO:0000313" key="3">
    <source>
        <dbReference type="Proteomes" id="UP000676409"/>
    </source>
</evidence>
<protein>
    <recommendedName>
        <fullName evidence="4">Transmembrane protein</fullName>
    </recommendedName>
</protein>
<dbReference type="Proteomes" id="UP000676409">
    <property type="component" value="Chromosome"/>
</dbReference>
<dbReference type="EMBL" id="CP073078">
    <property type="protein sequence ID" value="QUD87588.1"/>
    <property type="molecule type" value="Genomic_DNA"/>
</dbReference>